<organism evidence="2 3">
    <name type="scientific">Zingiber officinale</name>
    <name type="common">Ginger</name>
    <name type="synonym">Amomum zingiber</name>
    <dbReference type="NCBI Taxonomy" id="94328"/>
    <lineage>
        <taxon>Eukaryota</taxon>
        <taxon>Viridiplantae</taxon>
        <taxon>Streptophyta</taxon>
        <taxon>Embryophyta</taxon>
        <taxon>Tracheophyta</taxon>
        <taxon>Spermatophyta</taxon>
        <taxon>Magnoliopsida</taxon>
        <taxon>Liliopsida</taxon>
        <taxon>Zingiberales</taxon>
        <taxon>Zingiberaceae</taxon>
        <taxon>Zingiber</taxon>
    </lineage>
</organism>
<sequence length="80" mass="9527">MSEVWEFKNGVMWKVANPGNRRPQEVLVYLPATEIITSHQMLENRLREKGWVHYPRMPLELIQYHKGPHSDDLLSLPRDF</sequence>
<evidence type="ECO:0000313" key="3">
    <source>
        <dbReference type="Proteomes" id="UP000734854"/>
    </source>
</evidence>
<protein>
    <submittedName>
        <fullName evidence="2">Uncharacterized protein</fullName>
    </submittedName>
</protein>
<comment type="caution">
    <text evidence="2">The sequence shown here is derived from an EMBL/GenBank/DDBJ whole genome shotgun (WGS) entry which is preliminary data.</text>
</comment>
<comment type="similarity">
    <text evidence="1">Belongs to the FPF1 family.</text>
</comment>
<accession>A0A8J5GLJ7</accession>
<evidence type="ECO:0000256" key="1">
    <source>
        <dbReference type="ARBA" id="ARBA00008013"/>
    </source>
</evidence>
<name>A0A8J5GLJ7_ZINOF</name>
<dbReference type="Proteomes" id="UP000734854">
    <property type="component" value="Unassembled WGS sequence"/>
</dbReference>
<reference evidence="2 3" key="1">
    <citation type="submission" date="2020-08" db="EMBL/GenBank/DDBJ databases">
        <title>Plant Genome Project.</title>
        <authorList>
            <person name="Zhang R.-G."/>
        </authorList>
    </citation>
    <scope>NUCLEOTIDE SEQUENCE [LARGE SCALE GENOMIC DNA]</scope>
    <source>
        <tissue evidence="2">Rhizome</tissue>
    </source>
</reference>
<dbReference type="EMBL" id="JACMSC010000009">
    <property type="protein sequence ID" value="KAG6506215.1"/>
    <property type="molecule type" value="Genomic_DNA"/>
</dbReference>
<keyword evidence="3" id="KW-1185">Reference proteome</keyword>
<dbReference type="AlphaFoldDB" id="A0A8J5GLJ7"/>
<gene>
    <name evidence="2" type="ORF">ZIOFF_031533</name>
</gene>
<evidence type="ECO:0000313" key="2">
    <source>
        <dbReference type="EMBL" id="KAG6506215.1"/>
    </source>
</evidence>
<dbReference type="GO" id="GO:0009909">
    <property type="term" value="P:regulation of flower development"/>
    <property type="evidence" value="ECO:0007669"/>
    <property type="project" value="InterPro"/>
</dbReference>
<dbReference type="PANTHER" id="PTHR33433">
    <property type="entry name" value="FLOWERING-PROMOTING FACTOR 1-LIKE PROTEIN 1"/>
    <property type="match status" value="1"/>
</dbReference>
<proteinExistence type="inferred from homology"/>
<dbReference type="InterPro" id="IPR039274">
    <property type="entry name" value="FPF1"/>
</dbReference>